<dbReference type="PANTHER" id="PTHR31793:SF24">
    <property type="entry name" value="LONG-CHAIN ACYL-COA THIOESTERASE FADM"/>
    <property type="match status" value="1"/>
</dbReference>
<dbReference type="Proteomes" id="UP000694287">
    <property type="component" value="Unassembled WGS sequence"/>
</dbReference>
<evidence type="ECO:0000313" key="1">
    <source>
        <dbReference type="EMBL" id="MBW0136184.1"/>
    </source>
</evidence>
<dbReference type="EMBL" id="JADQDK010000001">
    <property type="protein sequence ID" value="MBW0136184.1"/>
    <property type="molecule type" value="Genomic_DNA"/>
</dbReference>
<proteinExistence type="predicted"/>
<dbReference type="Pfam" id="PF13279">
    <property type="entry name" value="4HBT_2"/>
    <property type="match status" value="1"/>
</dbReference>
<comment type="caution">
    <text evidence="1">The sequence shown here is derived from an EMBL/GenBank/DDBJ whole genome shotgun (WGS) entry which is preliminary data.</text>
</comment>
<reference evidence="1 2" key="1">
    <citation type="submission" date="2020-11" db="EMBL/GenBank/DDBJ databases">
        <title>Pseudonocardia abyssalis sp. nov. and Pseudonocardia oceani sp. nov., description and phylogenomic analysis of two novel actinomycetes isolated from the deep Southern Ocean.</title>
        <authorList>
            <person name="Parra J."/>
        </authorList>
    </citation>
    <scope>NUCLEOTIDE SEQUENCE [LARGE SCALE GENOMIC DNA]</scope>
    <source>
        <strain evidence="1 2">KRD-168</strain>
    </source>
</reference>
<protein>
    <submittedName>
        <fullName evidence="1">Acyl-CoA thioesterase</fullName>
    </submittedName>
</protein>
<evidence type="ECO:0000313" key="2">
    <source>
        <dbReference type="Proteomes" id="UP000694287"/>
    </source>
</evidence>
<sequence length="144" mass="15952">MASSSVRPFSVRVGVRSYELDMNGHVNHAVYHQFGEHARSELLAAAGCSFGRMIEHGIGIVLLETRVRFLREMRHGDEVDVDCRPAFSERRVFTMDSTLRRSDGVVAAEIEGVMGLLDQSTRRLVADPGTRLRDLATDPAVLGL</sequence>
<name>A0ABS6UWW8_9PSEU</name>
<dbReference type="CDD" id="cd00586">
    <property type="entry name" value="4HBT"/>
    <property type="match status" value="1"/>
</dbReference>
<organism evidence="1 2">
    <name type="scientific">Pseudonocardia abyssalis</name>
    <dbReference type="NCBI Taxonomy" id="2792008"/>
    <lineage>
        <taxon>Bacteria</taxon>
        <taxon>Bacillati</taxon>
        <taxon>Actinomycetota</taxon>
        <taxon>Actinomycetes</taxon>
        <taxon>Pseudonocardiales</taxon>
        <taxon>Pseudonocardiaceae</taxon>
        <taxon>Pseudonocardia</taxon>
    </lineage>
</organism>
<dbReference type="InterPro" id="IPR050563">
    <property type="entry name" value="4-hydroxybenzoyl-CoA_TE"/>
</dbReference>
<keyword evidence="2" id="KW-1185">Reference proteome</keyword>
<gene>
    <name evidence="1" type="ORF">I4I81_18195</name>
</gene>
<dbReference type="RefSeq" id="WP_218606437.1">
    <property type="nucleotide sequence ID" value="NZ_JADQDJ010000640.1"/>
</dbReference>
<dbReference type="PANTHER" id="PTHR31793">
    <property type="entry name" value="4-HYDROXYBENZOYL-COA THIOESTERASE FAMILY MEMBER"/>
    <property type="match status" value="1"/>
</dbReference>
<accession>A0ABS6UWW8</accession>